<proteinExistence type="predicted"/>
<feature type="domain" description="Zn(2)-C6 fungal-type" evidence="3">
    <location>
        <begin position="134"/>
        <end position="168"/>
    </location>
</feature>
<keyword evidence="5" id="KW-1185">Reference proteome</keyword>
<feature type="region of interest" description="Disordered" evidence="2">
    <location>
        <begin position="32"/>
        <end position="88"/>
    </location>
</feature>
<dbReference type="GO" id="GO:0008270">
    <property type="term" value="F:zinc ion binding"/>
    <property type="evidence" value="ECO:0007669"/>
    <property type="project" value="InterPro"/>
</dbReference>
<dbReference type="EMBL" id="ML977608">
    <property type="protein sequence ID" value="KAF1997950.1"/>
    <property type="molecule type" value="Genomic_DNA"/>
</dbReference>
<dbReference type="SMART" id="SM00066">
    <property type="entry name" value="GAL4"/>
    <property type="match status" value="1"/>
</dbReference>
<evidence type="ECO:0000256" key="1">
    <source>
        <dbReference type="ARBA" id="ARBA00023242"/>
    </source>
</evidence>
<accession>A0A6A5W7P0</accession>
<feature type="region of interest" description="Disordered" evidence="2">
    <location>
        <begin position="269"/>
        <end position="346"/>
    </location>
</feature>
<dbReference type="InterPro" id="IPR036864">
    <property type="entry name" value="Zn2-C6_fun-type_DNA-bd_sf"/>
</dbReference>
<feature type="compositionally biased region" description="Polar residues" evidence="2">
    <location>
        <begin position="274"/>
        <end position="323"/>
    </location>
</feature>
<name>A0A6A5W7P0_9PLEO</name>
<dbReference type="Gene3D" id="4.10.240.10">
    <property type="entry name" value="Zn(2)-C6 fungal-type DNA-binding domain"/>
    <property type="match status" value="1"/>
</dbReference>
<evidence type="ECO:0000313" key="5">
    <source>
        <dbReference type="Proteomes" id="UP000799779"/>
    </source>
</evidence>
<dbReference type="AlphaFoldDB" id="A0A6A5W7P0"/>
<feature type="region of interest" description="Disordered" evidence="2">
    <location>
        <begin position="172"/>
        <end position="254"/>
    </location>
</feature>
<dbReference type="Proteomes" id="UP000799779">
    <property type="component" value="Unassembled WGS sequence"/>
</dbReference>
<protein>
    <recommendedName>
        <fullName evidence="3">Zn(2)-C6 fungal-type domain-containing protein</fullName>
    </recommendedName>
</protein>
<evidence type="ECO:0000259" key="3">
    <source>
        <dbReference type="PROSITE" id="PS50048"/>
    </source>
</evidence>
<dbReference type="Pfam" id="PF00172">
    <property type="entry name" value="Zn_clus"/>
    <property type="match status" value="1"/>
</dbReference>
<feature type="compositionally biased region" description="Polar residues" evidence="2">
    <location>
        <begin position="192"/>
        <end position="201"/>
    </location>
</feature>
<dbReference type="GO" id="GO:0000981">
    <property type="term" value="F:DNA-binding transcription factor activity, RNA polymerase II-specific"/>
    <property type="evidence" value="ECO:0007669"/>
    <property type="project" value="InterPro"/>
</dbReference>
<gene>
    <name evidence="4" type="ORF">P154DRAFT_270782</name>
</gene>
<dbReference type="SUPFAM" id="SSF57701">
    <property type="entry name" value="Zn2/Cys6 DNA-binding domain"/>
    <property type="match status" value="1"/>
</dbReference>
<feature type="region of interest" description="Disordered" evidence="2">
    <location>
        <begin position="103"/>
        <end position="124"/>
    </location>
</feature>
<evidence type="ECO:0000313" key="4">
    <source>
        <dbReference type="EMBL" id="KAF1997950.1"/>
    </source>
</evidence>
<organism evidence="4 5">
    <name type="scientific">Amniculicola lignicola CBS 123094</name>
    <dbReference type="NCBI Taxonomy" id="1392246"/>
    <lineage>
        <taxon>Eukaryota</taxon>
        <taxon>Fungi</taxon>
        <taxon>Dikarya</taxon>
        <taxon>Ascomycota</taxon>
        <taxon>Pezizomycotina</taxon>
        <taxon>Dothideomycetes</taxon>
        <taxon>Pleosporomycetidae</taxon>
        <taxon>Pleosporales</taxon>
        <taxon>Amniculicolaceae</taxon>
        <taxon>Amniculicola</taxon>
    </lineage>
</organism>
<dbReference type="OrthoDB" id="4150019at2759"/>
<dbReference type="InterPro" id="IPR001138">
    <property type="entry name" value="Zn2Cys6_DnaBD"/>
</dbReference>
<evidence type="ECO:0000256" key="2">
    <source>
        <dbReference type="SAM" id="MobiDB-lite"/>
    </source>
</evidence>
<reference evidence="4" key="1">
    <citation type="journal article" date="2020" name="Stud. Mycol.">
        <title>101 Dothideomycetes genomes: a test case for predicting lifestyles and emergence of pathogens.</title>
        <authorList>
            <person name="Haridas S."/>
            <person name="Albert R."/>
            <person name="Binder M."/>
            <person name="Bloem J."/>
            <person name="Labutti K."/>
            <person name="Salamov A."/>
            <person name="Andreopoulos B."/>
            <person name="Baker S."/>
            <person name="Barry K."/>
            <person name="Bills G."/>
            <person name="Bluhm B."/>
            <person name="Cannon C."/>
            <person name="Castanera R."/>
            <person name="Culley D."/>
            <person name="Daum C."/>
            <person name="Ezra D."/>
            <person name="Gonzalez J."/>
            <person name="Henrissat B."/>
            <person name="Kuo A."/>
            <person name="Liang C."/>
            <person name="Lipzen A."/>
            <person name="Lutzoni F."/>
            <person name="Magnuson J."/>
            <person name="Mondo S."/>
            <person name="Nolan M."/>
            <person name="Ohm R."/>
            <person name="Pangilinan J."/>
            <person name="Park H.-J."/>
            <person name="Ramirez L."/>
            <person name="Alfaro M."/>
            <person name="Sun H."/>
            <person name="Tritt A."/>
            <person name="Yoshinaga Y."/>
            <person name="Zwiers L.-H."/>
            <person name="Turgeon B."/>
            <person name="Goodwin S."/>
            <person name="Spatafora J."/>
            <person name="Crous P."/>
            <person name="Grigoriev I."/>
        </authorList>
    </citation>
    <scope>NUCLEOTIDE SEQUENCE</scope>
    <source>
        <strain evidence="4">CBS 123094</strain>
    </source>
</reference>
<dbReference type="CDD" id="cd00067">
    <property type="entry name" value="GAL4"/>
    <property type="match status" value="1"/>
</dbReference>
<sequence>MAIGAERHTRKAASNLDHALLFRPLQSSAMSHNPPVLHSSGVGLPVTDITSTPRSATRFHDEADPATQAQGPPPSLQQPPSSRHRPSKVKVAAEIRRASSTPHMRNLALSTSGELSPTADKRRNKLGYHRTSVACGHCRRRKIRCLVAQDDPQGRCANCIRLKKECNFFPVEQNPETQRPPLGSAADASIGQPDSSTTSSPRHLPPASGDNVDEFRHPFSAGPTAPSAPRYVPPHEVDIDPTHIPTSSGVQLQHPPYAYPHAIETQWPPPTGYLPSSTVAEHSPSSSGYWQPSPSTANSTYGSESNVSGARTPATMSTTSNMSYGGHPDAHAWGQPPPARSMSYGNIEGLPQQYANHRPPLQHPEYPRRTPPYPYPTTIDTNPSTIHTSTLGAHTAPLSAPILPNQQYNYQQHWSPYPPMQSPAHEMPAPGRSMSAQWYSEQAPLDEVQEEPTSQAAYVHHGIQQFYSGP</sequence>
<dbReference type="PROSITE" id="PS50048">
    <property type="entry name" value="ZN2_CY6_FUNGAL_2"/>
    <property type="match status" value="1"/>
</dbReference>
<feature type="compositionally biased region" description="Polar residues" evidence="2">
    <location>
        <begin position="103"/>
        <end position="115"/>
    </location>
</feature>
<keyword evidence="1" id="KW-0539">Nucleus</keyword>
<dbReference type="PROSITE" id="PS00463">
    <property type="entry name" value="ZN2_CY6_FUNGAL_1"/>
    <property type="match status" value="1"/>
</dbReference>